<dbReference type="AlphaFoldDB" id="A0A9D1LMR4"/>
<keyword evidence="3 6" id="KW-0489">Methyltransferase</keyword>
<keyword evidence="2 6" id="KW-0698">rRNA processing</keyword>
<reference evidence="7" key="2">
    <citation type="journal article" date="2021" name="PeerJ">
        <title>Extensive microbial diversity within the chicken gut microbiome revealed by metagenomics and culture.</title>
        <authorList>
            <person name="Gilroy R."/>
            <person name="Ravi A."/>
            <person name="Getino M."/>
            <person name="Pursley I."/>
            <person name="Horton D.L."/>
            <person name="Alikhan N.F."/>
            <person name="Baker D."/>
            <person name="Gharbi K."/>
            <person name="Hall N."/>
            <person name="Watson M."/>
            <person name="Adriaenssens E.M."/>
            <person name="Foster-Nyarko E."/>
            <person name="Jarju S."/>
            <person name="Secka A."/>
            <person name="Antonio M."/>
            <person name="Oren A."/>
            <person name="Chaudhuri R.R."/>
            <person name="La Ragione R."/>
            <person name="Hildebrand F."/>
            <person name="Pallen M.J."/>
        </authorList>
    </citation>
    <scope>NUCLEOTIDE SEQUENCE</scope>
    <source>
        <strain evidence="7">ChiGjej1B1-22543</strain>
    </source>
</reference>
<dbReference type="PANTHER" id="PTHR31760">
    <property type="entry name" value="S-ADENOSYL-L-METHIONINE-DEPENDENT METHYLTRANSFERASES SUPERFAMILY PROTEIN"/>
    <property type="match status" value="1"/>
</dbReference>
<dbReference type="InterPro" id="IPR029063">
    <property type="entry name" value="SAM-dependent_MTases_sf"/>
</dbReference>
<dbReference type="Proteomes" id="UP000824070">
    <property type="component" value="Unassembled WGS sequence"/>
</dbReference>
<dbReference type="CDD" id="cd02440">
    <property type="entry name" value="AdoMet_MTases"/>
    <property type="match status" value="1"/>
</dbReference>
<accession>A0A9D1LMR4</accession>
<comment type="function">
    <text evidence="6">Specifically methylates the N7 position of a guanine in 16S rRNA.</text>
</comment>
<dbReference type="HAMAP" id="MF_00074">
    <property type="entry name" value="16SrRNA_methyltr_G"/>
    <property type="match status" value="1"/>
</dbReference>
<feature type="binding site" evidence="6">
    <location>
        <position position="143"/>
    </location>
    <ligand>
        <name>S-adenosyl-L-methionine</name>
        <dbReference type="ChEBI" id="CHEBI:59789"/>
    </ligand>
</feature>
<keyword evidence="5 6" id="KW-0949">S-adenosyl-L-methionine</keyword>
<evidence type="ECO:0000313" key="7">
    <source>
        <dbReference type="EMBL" id="HIU44725.1"/>
    </source>
</evidence>
<dbReference type="InterPro" id="IPR003682">
    <property type="entry name" value="rRNA_ssu_MeTfrase_G"/>
</dbReference>
<reference evidence="7" key="1">
    <citation type="submission" date="2020-10" db="EMBL/GenBank/DDBJ databases">
        <authorList>
            <person name="Gilroy R."/>
        </authorList>
    </citation>
    <scope>NUCLEOTIDE SEQUENCE</scope>
    <source>
        <strain evidence="7">ChiGjej1B1-22543</strain>
    </source>
</reference>
<dbReference type="NCBIfam" id="TIGR00138">
    <property type="entry name" value="rsmG_gidB"/>
    <property type="match status" value="1"/>
</dbReference>
<comment type="subcellular location">
    <subcellularLocation>
        <location evidence="6">Cytoplasm</location>
    </subcellularLocation>
</comment>
<evidence type="ECO:0000256" key="6">
    <source>
        <dbReference type="HAMAP-Rule" id="MF_00074"/>
    </source>
</evidence>
<organism evidence="7 8">
    <name type="scientific">Candidatus Alloenteromonas pullicola</name>
    <dbReference type="NCBI Taxonomy" id="2840784"/>
    <lineage>
        <taxon>Bacteria</taxon>
        <taxon>Bacillati</taxon>
        <taxon>Bacillota</taxon>
        <taxon>Bacillota incertae sedis</taxon>
        <taxon>Candidatus Alloenteromonas</taxon>
    </lineage>
</organism>
<feature type="binding site" evidence="6">
    <location>
        <position position="81"/>
    </location>
    <ligand>
        <name>S-adenosyl-L-methionine</name>
        <dbReference type="ChEBI" id="CHEBI:59789"/>
    </ligand>
</feature>
<dbReference type="GO" id="GO:0070043">
    <property type="term" value="F:rRNA (guanine-N7-)-methyltransferase activity"/>
    <property type="evidence" value="ECO:0007669"/>
    <property type="project" value="UniProtKB-UniRule"/>
</dbReference>
<name>A0A9D1LMR4_9FIRM</name>
<dbReference type="PIRSF" id="PIRSF003078">
    <property type="entry name" value="GidB"/>
    <property type="match status" value="1"/>
</dbReference>
<feature type="binding site" evidence="6">
    <location>
        <begin position="127"/>
        <end position="128"/>
    </location>
    <ligand>
        <name>S-adenosyl-L-methionine</name>
        <dbReference type="ChEBI" id="CHEBI:59789"/>
    </ligand>
</feature>
<dbReference type="Pfam" id="PF02527">
    <property type="entry name" value="GidB"/>
    <property type="match status" value="1"/>
</dbReference>
<dbReference type="EC" id="2.1.1.-" evidence="6"/>
<evidence type="ECO:0000256" key="5">
    <source>
        <dbReference type="ARBA" id="ARBA00022691"/>
    </source>
</evidence>
<feature type="binding site" evidence="6">
    <location>
        <position position="76"/>
    </location>
    <ligand>
        <name>S-adenosyl-L-methionine</name>
        <dbReference type="ChEBI" id="CHEBI:59789"/>
    </ligand>
</feature>
<feature type="binding site" evidence="6">
    <location>
        <begin position="99"/>
        <end position="101"/>
    </location>
    <ligand>
        <name>S-adenosyl-L-methionine</name>
        <dbReference type="ChEBI" id="CHEBI:59789"/>
    </ligand>
</feature>
<comment type="caution">
    <text evidence="7">The sequence shown here is derived from an EMBL/GenBank/DDBJ whole genome shotgun (WGS) entry which is preliminary data.</text>
</comment>
<evidence type="ECO:0000313" key="8">
    <source>
        <dbReference type="Proteomes" id="UP000824070"/>
    </source>
</evidence>
<dbReference type="EMBL" id="DVMV01000004">
    <property type="protein sequence ID" value="HIU44725.1"/>
    <property type="molecule type" value="Genomic_DNA"/>
</dbReference>
<dbReference type="PANTHER" id="PTHR31760:SF0">
    <property type="entry name" value="S-ADENOSYL-L-METHIONINE-DEPENDENT METHYLTRANSFERASES SUPERFAMILY PROTEIN"/>
    <property type="match status" value="1"/>
</dbReference>
<evidence type="ECO:0000256" key="1">
    <source>
        <dbReference type="ARBA" id="ARBA00022490"/>
    </source>
</evidence>
<evidence type="ECO:0000256" key="4">
    <source>
        <dbReference type="ARBA" id="ARBA00022679"/>
    </source>
</evidence>
<protein>
    <recommendedName>
        <fullName evidence="6">Ribosomal RNA small subunit methyltransferase G</fullName>
        <ecNumber evidence="6">2.1.1.-</ecNumber>
    </recommendedName>
    <alternativeName>
        <fullName evidence="6">16S rRNA 7-methylguanosine methyltransferase</fullName>
        <shortName evidence="6">16S rRNA m7G methyltransferase</shortName>
    </alternativeName>
</protein>
<keyword evidence="1 6" id="KW-0963">Cytoplasm</keyword>
<evidence type="ECO:0000256" key="3">
    <source>
        <dbReference type="ARBA" id="ARBA00022603"/>
    </source>
</evidence>
<dbReference type="SUPFAM" id="SSF53335">
    <property type="entry name" value="S-adenosyl-L-methionine-dependent methyltransferases"/>
    <property type="match status" value="1"/>
</dbReference>
<dbReference type="Gene3D" id="3.40.50.150">
    <property type="entry name" value="Vaccinia Virus protein VP39"/>
    <property type="match status" value="1"/>
</dbReference>
<gene>
    <name evidence="6 7" type="primary">rsmG</name>
    <name evidence="7" type="ORF">IAC52_00280</name>
</gene>
<comment type="similarity">
    <text evidence="6">Belongs to the methyltransferase superfamily. RNA methyltransferase RsmG family.</text>
</comment>
<sequence length="233" mass="26065">MDFPAMSQYLEKNGVKIDPSLEPKLALYVTLLAIWNERMNLTAITDPKAVYELHFLDCLLAFKGVDLRGKRVCDIGSGAGFPGMVLALFEPSAQITLVDSTKKKFAFLQDIKEKLGVDNVCFHIGRVEEMREQRDEFDLVCARGFAALPVFLEVAAPLAKKGGLLLAMKGKKADEELSASKRAMGKLGLQLIDDEELILPDSGETRRELFFEKKHPTPIKYPRPWKDIIAKPL</sequence>
<dbReference type="GO" id="GO:0005829">
    <property type="term" value="C:cytosol"/>
    <property type="evidence" value="ECO:0007669"/>
    <property type="project" value="TreeGrafter"/>
</dbReference>
<evidence type="ECO:0000256" key="2">
    <source>
        <dbReference type="ARBA" id="ARBA00022552"/>
    </source>
</evidence>
<keyword evidence="4 6" id="KW-0808">Transferase</keyword>
<proteinExistence type="inferred from homology"/>